<comment type="caution">
    <text evidence="2">The sequence shown here is derived from an EMBL/GenBank/DDBJ whole genome shotgun (WGS) entry which is preliminary data.</text>
</comment>
<feature type="transmembrane region" description="Helical" evidence="1">
    <location>
        <begin position="79"/>
        <end position="99"/>
    </location>
</feature>
<dbReference type="Proteomes" id="UP000838160">
    <property type="component" value="Unassembled WGS sequence"/>
</dbReference>
<evidence type="ECO:0000313" key="3">
    <source>
        <dbReference type="Proteomes" id="UP000838160"/>
    </source>
</evidence>
<keyword evidence="3" id="KW-1185">Reference proteome</keyword>
<keyword evidence="1" id="KW-0812">Transmembrane</keyword>
<evidence type="ECO:0008006" key="4">
    <source>
        <dbReference type="Google" id="ProtNLM"/>
    </source>
</evidence>
<reference evidence="2" key="1">
    <citation type="submission" date="2021-12" db="EMBL/GenBank/DDBJ databases">
        <authorList>
            <person name="Rodrigo-Torres L."/>
            <person name="Arahal R. D."/>
            <person name="Lucena T."/>
        </authorList>
    </citation>
    <scope>NUCLEOTIDE SEQUENCE</scope>
    <source>
        <strain evidence="2">CECT 8226</strain>
    </source>
</reference>
<accession>A0ABM8ZI49</accession>
<dbReference type="EMBL" id="CAKLCM010000002">
    <property type="protein sequence ID" value="CAH0526484.1"/>
    <property type="molecule type" value="Genomic_DNA"/>
</dbReference>
<dbReference type="InterPro" id="IPR021306">
    <property type="entry name" value="DUF2878"/>
</dbReference>
<sequence>MSATKQLILVSTWFQVFWFLAVLGQASLAWLSVVLAVVTVLVTCQRFQLRVSLLAAIALMGMVIDGLNHQFGLLIFDLPFIPIWLGALWVMFAWYALYLCRVISQYPIVIVAVAGGIGGSLSYIAGYKLSAVEFGVTMTTAAAILFVEWFFIVLAILSLYRFVQKRKGRISHGAL</sequence>
<evidence type="ECO:0000313" key="2">
    <source>
        <dbReference type="EMBL" id="CAH0526484.1"/>
    </source>
</evidence>
<feature type="transmembrane region" description="Helical" evidence="1">
    <location>
        <begin position="106"/>
        <end position="126"/>
    </location>
</feature>
<dbReference type="RefSeq" id="WP_237484754.1">
    <property type="nucleotide sequence ID" value="NZ_CAKLCM010000002.1"/>
</dbReference>
<keyword evidence="1" id="KW-0472">Membrane</keyword>
<name>A0ABM8ZI49_9VIBR</name>
<evidence type="ECO:0000256" key="1">
    <source>
        <dbReference type="SAM" id="Phobius"/>
    </source>
</evidence>
<protein>
    <recommendedName>
        <fullName evidence="4">DUF2878 domain-containing protein</fullName>
    </recommendedName>
</protein>
<keyword evidence="1" id="KW-1133">Transmembrane helix</keyword>
<proteinExistence type="predicted"/>
<gene>
    <name evidence="2" type="ORF">VHP8226_01838</name>
</gene>
<organism evidence="2 3">
    <name type="scientific">Vibrio hippocampi</name>
    <dbReference type="NCBI Taxonomy" id="654686"/>
    <lineage>
        <taxon>Bacteria</taxon>
        <taxon>Pseudomonadati</taxon>
        <taxon>Pseudomonadota</taxon>
        <taxon>Gammaproteobacteria</taxon>
        <taxon>Vibrionales</taxon>
        <taxon>Vibrionaceae</taxon>
        <taxon>Vibrio</taxon>
    </lineage>
</organism>
<feature type="transmembrane region" description="Helical" evidence="1">
    <location>
        <begin position="138"/>
        <end position="160"/>
    </location>
</feature>
<feature type="transmembrane region" description="Helical" evidence="1">
    <location>
        <begin position="49"/>
        <end position="67"/>
    </location>
</feature>
<dbReference type="Pfam" id="PF11086">
    <property type="entry name" value="DUF2878"/>
    <property type="match status" value="1"/>
</dbReference>
<feature type="transmembrane region" description="Helical" evidence="1">
    <location>
        <begin position="16"/>
        <end position="42"/>
    </location>
</feature>